<dbReference type="Proteomes" id="UP001066276">
    <property type="component" value="Chromosome 6"/>
</dbReference>
<feature type="region of interest" description="Disordered" evidence="1">
    <location>
        <begin position="1"/>
        <end position="41"/>
    </location>
</feature>
<comment type="caution">
    <text evidence="2">The sequence shown here is derived from an EMBL/GenBank/DDBJ whole genome shotgun (WGS) entry which is preliminary data.</text>
</comment>
<feature type="region of interest" description="Disordered" evidence="1">
    <location>
        <begin position="104"/>
        <end position="133"/>
    </location>
</feature>
<evidence type="ECO:0000313" key="3">
    <source>
        <dbReference type="Proteomes" id="UP001066276"/>
    </source>
</evidence>
<feature type="compositionally biased region" description="Low complexity" evidence="1">
    <location>
        <begin position="119"/>
        <end position="133"/>
    </location>
</feature>
<sequence length="133" mass="14161">MPISWYGQKPAPGAFLPSPAAPEVLGRPRREAAKQQRRIGSRCRHLSSLRGLEIRPGAPKVRRVCGGGGTPLREGSRPTAGPCTALGCPLSPPLYRWRSLPTAGVGGAEKQRNCGRVTPLARRPAARRAPPST</sequence>
<proteinExistence type="predicted"/>
<gene>
    <name evidence="2" type="ORF">NDU88_005467</name>
</gene>
<name>A0AAV7QIX7_PLEWA</name>
<accession>A0AAV7QIX7</accession>
<dbReference type="EMBL" id="JANPWB010000010">
    <property type="protein sequence ID" value="KAJ1139090.1"/>
    <property type="molecule type" value="Genomic_DNA"/>
</dbReference>
<evidence type="ECO:0000313" key="2">
    <source>
        <dbReference type="EMBL" id="KAJ1139090.1"/>
    </source>
</evidence>
<protein>
    <submittedName>
        <fullName evidence="2">Uncharacterized protein</fullName>
    </submittedName>
</protein>
<dbReference type="AlphaFoldDB" id="A0AAV7QIX7"/>
<keyword evidence="3" id="KW-1185">Reference proteome</keyword>
<reference evidence="2" key="1">
    <citation type="journal article" date="2022" name="bioRxiv">
        <title>Sequencing and chromosome-scale assembly of the giantPleurodeles waltlgenome.</title>
        <authorList>
            <person name="Brown T."/>
            <person name="Elewa A."/>
            <person name="Iarovenko S."/>
            <person name="Subramanian E."/>
            <person name="Araus A.J."/>
            <person name="Petzold A."/>
            <person name="Susuki M."/>
            <person name="Suzuki K.-i.T."/>
            <person name="Hayashi T."/>
            <person name="Toyoda A."/>
            <person name="Oliveira C."/>
            <person name="Osipova E."/>
            <person name="Leigh N.D."/>
            <person name="Simon A."/>
            <person name="Yun M.H."/>
        </authorList>
    </citation>
    <scope>NUCLEOTIDE SEQUENCE</scope>
    <source>
        <strain evidence="2">20211129_DDA</strain>
        <tissue evidence="2">Liver</tissue>
    </source>
</reference>
<evidence type="ECO:0000256" key="1">
    <source>
        <dbReference type="SAM" id="MobiDB-lite"/>
    </source>
</evidence>
<organism evidence="2 3">
    <name type="scientific">Pleurodeles waltl</name>
    <name type="common">Iberian ribbed newt</name>
    <dbReference type="NCBI Taxonomy" id="8319"/>
    <lineage>
        <taxon>Eukaryota</taxon>
        <taxon>Metazoa</taxon>
        <taxon>Chordata</taxon>
        <taxon>Craniata</taxon>
        <taxon>Vertebrata</taxon>
        <taxon>Euteleostomi</taxon>
        <taxon>Amphibia</taxon>
        <taxon>Batrachia</taxon>
        <taxon>Caudata</taxon>
        <taxon>Salamandroidea</taxon>
        <taxon>Salamandridae</taxon>
        <taxon>Pleurodelinae</taxon>
        <taxon>Pleurodeles</taxon>
    </lineage>
</organism>